<dbReference type="Proteomes" id="UP001328107">
    <property type="component" value="Unassembled WGS sequence"/>
</dbReference>
<reference evidence="2" key="1">
    <citation type="submission" date="2022-10" db="EMBL/GenBank/DDBJ databases">
        <title>Genome assembly of Pristionchus species.</title>
        <authorList>
            <person name="Yoshida K."/>
            <person name="Sommer R.J."/>
        </authorList>
    </citation>
    <scope>NUCLEOTIDE SEQUENCE [LARGE SCALE GENOMIC DNA]</scope>
    <source>
        <strain evidence="2">RS5460</strain>
    </source>
</reference>
<organism evidence="1 2">
    <name type="scientific">Pristionchus mayeri</name>
    <dbReference type="NCBI Taxonomy" id="1317129"/>
    <lineage>
        <taxon>Eukaryota</taxon>
        <taxon>Metazoa</taxon>
        <taxon>Ecdysozoa</taxon>
        <taxon>Nematoda</taxon>
        <taxon>Chromadorea</taxon>
        <taxon>Rhabditida</taxon>
        <taxon>Rhabditina</taxon>
        <taxon>Diplogasteromorpha</taxon>
        <taxon>Diplogasteroidea</taxon>
        <taxon>Neodiplogasteridae</taxon>
        <taxon>Pristionchus</taxon>
    </lineage>
</organism>
<accession>A0AAN5CES4</accession>
<protein>
    <submittedName>
        <fullName evidence="1">Uncharacterized protein</fullName>
    </submittedName>
</protein>
<comment type="caution">
    <text evidence="1">The sequence shown here is derived from an EMBL/GenBank/DDBJ whole genome shotgun (WGS) entry which is preliminary data.</text>
</comment>
<evidence type="ECO:0000313" key="2">
    <source>
        <dbReference type="Proteomes" id="UP001328107"/>
    </source>
</evidence>
<feature type="non-terminal residue" evidence="1">
    <location>
        <position position="1"/>
    </location>
</feature>
<gene>
    <name evidence="1" type="ORF">PMAYCL1PPCAC_10504</name>
</gene>
<dbReference type="AlphaFoldDB" id="A0AAN5CES4"/>
<keyword evidence="2" id="KW-1185">Reference proteome</keyword>
<name>A0AAN5CES4_9BILA</name>
<sequence>SFPIGILTHNDHRLSSAQLGPDGLAKHVDLLLGNLCDWLHPRLVLAIERGVEEATRCLLHHLLHGSSSNRAVHDHGPVRQPTRLPYLHLVPEGIDAGCRIVGHDSVRVLLTDEDELVLPGRIADVDQSTVRLVGRDAA</sequence>
<proteinExistence type="predicted"/>
<dbReference type="EMBL" id="BTRK01000003">
    <property type="protein sequence ID" value="GMR40309.1"/>
    <property type="molecule type" value="Genomic_DNA"/>
</dbReference>
<evidence type="ECO:0000313" key="1">
    <source>
        <dbReference type="EMBL" id="GMR40309.1"/>
    </source>
</evidence>